<organism evidence="2 3">
    <name type="scientific">Artemia franciscana</name>
    <name type="common">Brine shrimp</name>
    <name type="synonym">Artemia sanfranciscana</name>
    <dbReference type="NCBI Taxonomy" id="6661"/>
    <lineage>
        <taxon>Eukaryota</taxon>
        <taxon>Metazoa</taxon>
        <taxon>Ecdysozoa</taxon>
        <taxon>Arthropoda</taxon>
        <taxon>Crustacea</taxon>
        <taxon>Branchiopoda</taxon>
        <taxon>Anostraca</taxon>
        <taxon>Artemiidae</taxon>
        <taxon>Artemia</taxon>
    </lineage>
</organism>
<dbReference type="Proteomes" id="UP001187531">
    <property type="component" value="Unassembled WGS sequence"/>
</dbReference>
<comment type="caution">
    <text evidence="2">The sequence shown here is derived from an EMBL/GenBank/DDBJ whole genome shotgun (WGS) entry which is preliminary data.</text>
</comment>
<accession>A0AA88HI78</accession>
<sequence length="143" mass="15871">MGCTSSKVRAIDIKTDEEPSETNGAKALPDSIAYEIDFDEEMDDKENSESGAKFQPPKRLQKILTQDKEINLTPELIAGKQAEAEKRRLEALQQRIQSARRAQLQILKNRKNENGSTTVPGQVGSQEEGDDKSNTINETPIEG</sequence>
<name>A0AA88HI78_ARTSF</name>
<proteinExistence type="predicted"/>
<dbReference type="AlphaFoldDB" id="A0AA88HI78"/>
<evidence type="ECO:0000313" key="3">
    <source>
        <dbReference type="Proteomes" id="UP001187531"/>
    </source>
</evidence>
<keyword evidence="3" id="KW-1185">Reference proteome</keyword>
<feature type="region of interest" description="Disordered" evidence="1">
    <location>
        <begin position="1"/>
        <end position="60"/>
    </location>
</feature>
<evidence type="ECO:0008006" key="4">
    <source>
        <dbReference type="Google" id="ProtNLM"/>
    </source>
</evidence>
<feature type="compositionally biased region" description="Polar residues" evidence="1">
    <location>
        <begin position="114"/>
        <end position="125"/>
    </location>
</feature>
<gene>
    <name evidence="2" type="ORF">QYM36_015827</name>
</gene>
<evidence type="ECO:0000256" key="1">
    <source>
        <dbReference type="SAM" id="MobiDB-lite"/>
    </source>
</evidence>
<evidence type="ECO:0000313" key="2">
    <source>
        <dbReference type="EMBL" id="KAK2705562.1"/>
    </source>
</evidence>
<feature type="compositionally biased region" description="Polar residues" evidence="1">
    <location>
        <begin position="134"/>
        <end position="143"/>
    </location>
</feature>
<reference evidence="2" key="1">
    <citation type="submission" date="2023-07" db="EMBL/GenBank/DDBJ databases">
        <title>Chromosome-level genome assembly of Artemia franciscana.</title>
        <authorList>
            <person name="Jo E."/>
        </authorList>
    </citation>
    <scope>NUCLEOTIDE SEQUENCE</scope>
    <source>
        <tissue evidence="2">Whole body</tissue>
    </source>
</reference>
<feature type="compositionally biased region" description="Acidic residues" evidence="1">
    <location>
        <begin position="36"/>
        <end position="46"/>
    </location>
</feature>
<dbReference type="EMBL" id="JAVRJZ010000020">
    <property type="protein sequence ID" value="KAK2705562.1"/>
    <property type="molecule type" value="Genomic_DNA"/>
</dbReference>
<dbReference type="EMBL" id="JAVRJZ010000020">
    <property type="protein sequence ID" value="KAK2705563.1"/>
    <property type="molecule type" value="Genomic_DNA"/>
</dbReference>
<feature type="region of interest" description="Disordered" evidence="1">
    <location>
        <begin position="106"/>
        <end position="143"/>
    </location>
</feature>
<protein>
    <recommendedName>
        <fullName evidence="4">Stathmin</fullName>
    </recommendedName>
</protein>